<organism evidence="1 2">
    <name type="scientific">Orchesella dallaii</name>
    <dbReference type="NCBI Taxonomy" id="48710"/>
    <lineage>
        <taxon>Eukaryota</taxon>
        <taxon>Metazoa</taxon>
        <taxon>Ecdysozoa</taxon>
        <taxon>Arthropoda</taxon>
        <taxon>Hexapoda</taxon>
        <taxon>Collembola</taxon>
        <taxon>Entomobryomorpha</taxon>
        <taxon>Entomobryoidea</taxon>
        <taxon>Orchesellidae</taxon>
        <taxon>Orchesellinae</taxon>
        <taxon>Orchesella</taxon>
    </lineage>
</organism>
<comment type="caution">
    <text evidence="1">The sequence shown here is derived from an EMBL/GenBank/DDBJ whole genome shotgun (WGS) entry which is preliminary data.</text>
</comment>
<reference evidence="1 2" key="1">
    <citation type="submission" date="2024-08" db="EMBL/GenBank/DDBJ databases">
        <authorList>
            <person name="Cucini C."/>
            <person name="Frati F."/>
        </authorList>
    </citation>
    <scope>NUCLEOTIDE SEQUENCE [LARGE SCALE GENOMIC DNA]</scope>
</reference>
<evidence type="ECO:0000313" key="1">
    <source>
        <dbReference type="EMBL" id="CAL8140907.1"/>
    </source>
</evidence>
<gene>
    <name evidence="1" type="ORF">ODALV1_LOCUS28482</name>
</gene>
<evidence type="ECO:0000313" key="2">
    <source>
        <dbReference type="Proteomes" id="UP001642540"/>
    </source>
</evidence>
<keyword evidence="2" id="KW-1185">Reference proteome</keyword>
<name>A0ABP1S0T3_9HEXA</name>
<sequence>MSVIPYLPLEMMEQIFEHVKDSQDFHNVTNSSGVLPILLNEVNLSNYPRGVLLQLLTHRHRFTLIGKRRWIGSSFSNLTTTFTVTTASTRSHLLSDMKTKE</sequence>
<proteinExistence type="predicted"/>
<accession>A0ABP1S0T3</accession>
<evidence type="ECO:0008006" key="3">
    <source>
        <dbReference type="Google" id="ProtNLM"/>
    </source>
</evidence>
<dbReference type="EMBL" id="CAXLJM020000141">
    <property type="protein sequence ID" value="CAL8140907.1"/>
    <property type="molecule type" value="Genomic_DNA"/>
</dbReference>
<protein>
    <recommendedName>
        <fullName evidence="3">F-box domain-containing protein</fullName>
    </recommendedName>
</protein>
<dbReference type="Proteomes" id="UP001642540">
    <property type="component" value="Unassembled WGS sequence"/>
</dbReference>